<sequence>METKIIARVNNVDIVATSDEQLVPIRPICEALGIDANGQKQRIERDEILSSTACMIHAVANDGKEREMYSIPYMYVFGWLFSIDTSKVNEEARPAVLKYKEECYHALYRHFTGPQTFLAEKQKMMERKVEEYQECQRRFKDAQKLMNEAKAELNQVMKFTIDDWRANNRQLVMTFEENTEE</sequence>
<protein>
    <recommendedName>
        <fullName evidence="2">Antirepressor protein ant N-terminal domain-containing protein</fullName>
    </recommendedName>
</protein>
<proteinExistence type="predicted"/>
<evidence type="ECO:0000256" key="1">
    <source>
        <dbReference type="SAM" id="Coils"/>
    </source>
</evidence>
<dbReference type="PRINTS" id="PR01994">
    <property type="entry name" value="ANTIREPRESSR"/>
</dbReference>
<feature type="domain" description="Antirepressor protein ant N-terminal" evidence="2">
    <location>
        <begin position="11"/>
        <end position="112"/>
    </location>
</feature>
<name>A0A8S5U6Q0_9CAUD</name>
<evidence type="ECO:0000313" key="3">
    <source>
        <dbReference type="EMBL" id="DAF90114.1"/>
    </source>
</evidence>
<feature type="coiled-coil region" evidence="1">
    <location>
        <begin position="118"/>
        <end position="152"/>
    </location>
</feature>
<dbReference type="InterPro" id="IPR018875">
    <property type="entry name" value="Antirepressor_Ant_N"/>
</dbReference>
<dbReference type="Pfam" id="PF10547">
    <property type="entry name" value="P22_AR_N"/>
    <property type="match status" value="1"/>
</dbReference>
<dbReference type="EMBL" id="BK016022">
    <property type="protein sequence ID" value="DAF90114.1"/>
    <property type="molecule type" value="Genomic_DNA"/>
</dbReference>
<accession>A0A8S5U6Q0</accession>
<organism evidence="3">
    <name type="scientific">Siphoviridae sp. ctWlk2</name>
    <dbReference type="NCBI Taxonomy" id="2825539"/>
    <lineage>
        <taxon>Viruses</taxon>
        <taxon>Duplodnaviria</taxon>
        <taxon>Heunggongvirae</taxon>
        <taxon>Uroviricota</taxon>
        <taxon>Caudoviricetes</taxon>
    </lineage>
</organism>
<reference evidence="3" key="1">
    <citation type="journal article" date="2021" name="Proc. Natl. Acad. Sci. U.S.A.">
        <title>A Catalog of Tens of Thousands of Viruses from Human Metagenomes Reveals Hidden Associations with Chronic Diseases.</title>
        <authorList>
            <person name="Tisza M.J."/>
            <person name="Buck C.B."/>
        </authorList>
    </citation>
    <scope>NUCLEOTIDE SEQUENCE</scope>
    <source>
        <strain evidence="3">CtWlk2</strain>
    </source>
</reference>
<keyword evidence="1" id="KW-0175">Coiled coil</keyword>
<evidence type="ECO:0000259" key="2">
    <source>
        <dbReference type="Pfam" id="PF10547"/>
    </source>
</evidence>